<dbReference type="SUPFAM" id="SSF69593">
    <property type="entry name" value="Glycerol-3-phosphate (1)-acyltransferase"/>
    <property type="match status" value="1"/>
</dbReference>
<dbReference type="Gene3D" id="1.20.1440.100">
    <property type="entry name" value="SG protein - dephosphorylation function"/>
    <property type="match status" value="1"/>
</dbReference>
<dbReference type="GO" id="GO:0016787">
    <property type="term" value="F:hydrolase activity"/>
    <property type="evidence" value="ECO:0007669"/>
    <property type="project" value="UniProtKB-KW"/>
</dbReference>
<keyword evidence="5" id="KW-0378">Hydrolase</keyword>
<dbReference type="SMART" id="SM00563">
    <property type="entry name" value="PlsC"/>
    <property type="match status" value="1"/>
</dbReference>
<dbReference type="Proteomes" id="UP001501509">
    <property type="component" value="Unassembled WGS sequence"/>
</dbReference>
<evidence type="ECO:0000313" key="5">
    <source>
        <dbReference type="EMBL" id="GAA2635802.1"/>
    </source>
</evidence>
<dbReference type="NCBIfam" id="TIGR01490">
    <property type="entry name" value="HAD-SF-IB-hyp1"/>
    <property type="match status" value="1"/>
</dbReference>
<dbReference type="RefSeq" id="WP_344548580.1">
    <property type="nucleotide sequence ID" value="NZ_BAAATD010000020.1"/>
</dbReference>
<reference evidence="6" key="1">
    <citation type="journal article" date="2019" name="Int. J. Syst. Evol. Microbiol.">
        <title>The Global Catalogue of Microorganisms (GCM) 10K type strain sequencing project: providing services to taxonomists for standard genome sequencing and annotation.</title>
        <authorList>
            <consortium name="The Broad Institute Genomics Platform"/>
            <consortium name="The Broad Institute Genome Sequencing Center for Infectious Disease"/>
            <person name="Wu L."/>
            <person name="Ma J."/>
        </authorList>
    </citation>
    <scope>NUCLEOTIDE SEQUENCE [LARGE SCALE GENOMIC DNA]</scope>
    <source>
        <strain evidence="6">JCM 6833</strain>
    </source>
</reference>
<dbReference type="Gene3D" id="3.40.50.1000">
    <property type="entry name" value="HAD superfamily/HAD-like"/>
    <property type="match status" value="1"/>
</dbReference>
<accession>A0ABP6D7H1</accession>
<evidence type="ECO:0000256" key="2">
    <source>
        <dbReference type="ARBA" id="ARBA00023315"/>
    </source>
</evidence>
<feature type="region of interest" description="Disordered" evidence="3">
    <location>
        <begin position="1"/>
        <end position="25"/>
    </location>
</feature>
<dbReference type="Pfam" id="PF01553">
    <property type="entry name" value="Acyltransferase"/>
    <property type="match status" value="1"/>
</dbReference>
<dbReference type="PANTHER" id="PTHR10434:SF11">
    <property type="entry name" value="1-ACYL-SN-GLYCEROL-3-PHOSPHATE ACYLTRANSFERASE"/>
    <property type="match status" value="1"/>
</dbReference>
<dbReference type="PANTHER" id="PTHR10434">
    <property type="entry name" value="1-ACYL-SN-GLYCEROL-3-PHOSPHATE ACYLTRANSFERASE"/>
    <property type="match status" value="1"/>
</dbReference>
<feature type="domain" description="Phospholipid/glycerol acyltransferase" evidence="4">
    <location>
        <begin position="340"/>
        <end position="451"/>
    </location>
</feature>
<keyword evidence="2" id="KW-0012">Acyltransferase</keyword>
<organism evidence="5 6">
    <name type="scientific">Actinomadura fulvescens</name>
    <dbReference type="NCBI Taxonomy" id="46160"/>
    <lineage>
        <taxon>Bacteria</taxon>
        <taxon>Bacillati</taxon>
        <taxon>Actinomycetota</taxon>
        <taxon>Actinomycetes</taxon>
        <taxon>Streptosporangiales</taxon>
        <taxon>Thermomonosporaceae</taxon>
        <taxon>Actinomadura</taxon>
    </lineage>
</organism>
<dbReference type="InterPro" id="IPR006385">
    <property type="entry name" value="HAD_hydro_SerB1"/>
</dbReference>
<evidence type="ECO:0000256" key="3">
    <source>
        <dbReference type="SAM" id="MobiDB-lite"/>
    </source>
</evidence>
<dbReference type="Pfam" id="PF12710">
    <property type="entry name" value="HAD"/>
    <property type="match status" value="1"/>
</dbReference>
<proteinExistence type="predicted"/>
<dbReference type="InterPro" id="IPR002123">
    <property type="entry name" value="Plipid/glycerol_acylTrfase"/>
</dbReference>
<dbReference type="SUPFAM" id="SSF56784">
    <property type="entry name" value="HAD-like"/>
    <property type="match status" value="1"/>
</dbReference>
<keyword evidence="6" id="KW-1185">Reference proteome</keyword>
<evidence type="ECO:0000313" key="6">
    <source>
        <dbReference type="Proteomes" id="UP001501509"/>
    </source>
</evidence>
<dbReference type="InterPro" id="IPR036412">
    <property type="entry name" value="HAD-like_sf"/>
</dbReference>
<dbReference type="CDD" id="cd07989">
    <property type="entry name" value="LPLAT_AGPAT-like"/>
    <property type="match status" value="1"/>
</dbReference>
<gene>
    <name evidence="5" type="ORF">GCM10010411_88600</name>
</gene>
<dbReference type="EMBL" id="BAAATD010000020">
    <property type="protein sequence ID" value="GAA2635802.1"/>
    <property type="molecule type" value="Genomic_DNA"/>
</dbReference>
<comment type="caution">
    <text evidence="5">The sequence shown here is derived from an EMBL/GenBank/DDBJ whole genome shotgun (WGS) entry which is preliminary data.</text>
</comment>
<protein>
    <submittedName>
        <fullName evidence="5">HAD-IB family hydrolase</fullName>
    </submittedName>
</protein>
<evidence type="ECO:0000259" key="4">
    <source>
        <dbReference type="SMART" id="SM00563"/>
    </source>
</evidence>
<keyword evidence="1" id="KW-0808">Transferase</keyword>
<dbReference type="InterPro" id="IPR023214">
    <property type="entry name" value="HAD_sf"/>
</dbReference>
<feature type="compositionally biased region" description="Polar residues" evidence="3">
    <location>
        <begin position="1"/>
        <end position="20"/>
    </location>
</feature>
<name>A0ABP6D7H1_9ACTN</name>
<evidence type="ECO:0000256" key="1">
    <source>
        <dbReference type="ARBA" id="ARBA00022679"/>
    </source>
</evidence>
<sequence>MTETSPLAAVQESSETSTGTGVPRPSMAEQARIAEILAGPRGAQIGAFFDFDSTVVAGYSVTEFLNARLRRLAAEPARLRQLVSTVGVAGFLRPASVAGRNTNNDELRAVYELALSAWAGRSEEELDSMGARAMAERLNCQVWRLIQAHHHMGHTVALVSSAPRCQLAALARELEVEHLLCTELEIKDGTFTGRLAGDPLLRGADKAEAAAAFATAHTIDLSRSHGYAGTRDDLAFLRTVARPCVISPNGATTRAAATARWPVLPLDRRPPRPSTVARSLLAWGSLAPMLTTGAGVNVAAGRGARVSGLELALASRTYMRIAGVRLRVEGEEHLWSRRPAVFIINHQSPLDVTIAIQLAEHGVTFVAKDSIQRVPGLTRVTDLVYVDRSSTRAALRMFTDAVDRLRRGTSVIIAPEGTRSLTPSPGTFKKGAFLIAKRAGVPVVPIIIHNSAQLMPRSAMTTAAGEVRVTVAPPIDVSGWKVSELDQRITAVRDLYLATLTGYR</sequence>